<accession>A0A1I0P691</accession>
<sequence length="476" mass="51805">MKEIKYPQLLITLAIGVIIWFIPAPEGVKPEAWHLLAIFMATIVGIIMKAASMGTMSMLAITLVALTGVLAPGDPAKSITLALSSFGDKVIWLIGISFFIARGFIKTGLGKRIAYLFIRVFGRSSLGLAYGLGLADLVLAPAVPSNTARGGGIIYPIMKSMAMNFGSVPEDPATHRKLGGYLTLNSYNMNLITSSLFLTGTASNPMCQKFAKNLGIDISWMSWFTAALIPAIVSIIAVPWILYKIYPPELKSTGDAPAMAAEKLKEMGPVHRNEWLMLLAFVILLFLWITGDLFGIDATTTALIGLVFLLISQVLTWEDVKSEKGAWDTIVWFSALVMMASFLNTLGFIPWFSDLIKQQVGGMKWTIAFPIIVLVYFYSHYIFASATAHVAAMYSAFLGVGISVGIPGTLLALVLGYCGGIFGTLTHYGHGPAPVFFGSTYVDLKDWWKCGFILSIALILIWMGLGGVWWKVLGIW</sequence>
<evidence type="ECO:0000256" key="5">
    <source>
        <dbReference type="ARBA" id="ARBA00023136"/>
    </source>
</evidence>
<feature type="transmembrane region" description="Helical" evidence="6">
    <location>
        <begin position="451"/>
        <end position="470"/>
    </location>
</feature>
<feature type="transmembrane region" description="Helical" evidence="6">
    <location>
        <begin position="31"/>
        <end position="48"/>
    </location>
</feature>
<feature type="transmembrane region" description="Helical" evidence="6">
    <location>
        <begin position="365"/>
        <end position="384"/>
    </location>
</feature>
<feature type="transmembrane region" description="Helical" evidence="6">
    <location>
        <begin position="300"/>
        <end position="317"/>
    </location>
</feature>
<dbReference type="PANTHER" id="PTHR42826">
    <property type="entry name" value="DICARBOXYLATE TRANSPORTER 2.1, CHLOROPLASTIC"/>
    <property type="match status" value="1"/>
</dbReference>
<dbReference type="Proteomes" id="UP000199310">
    <property type="component" value="Unassembled WGS sequence"/>
</dbReference>
<keyword evidence="3 6" id="KW-0812">Transmembrane</keyword>
<feature type="transmembrane region" description="Helical" evidence="6">
    <location>
        <begin position="396"/>
        <end position="422"/>
    </location>
</feature>
<evidence type="ECO:0000313" key="7">
    <source>
        <dbReference type="EMBL" id="SEW09041.1"/>
    </source>
</evidence>
<feature type="transmembrane region" description="Helical" evidence="6">
    <location>
        <begin position="79"/>
        <end position="101"/>
    </location>
</feature>
<dbReference type="GO" id="GO:0016020">
    <property type="term" value="C:membrane"/>
    <property type="evidence" value="ECO:0007669"/>
    <property type="project" value="UniProtKB-SubCell"/>
</dbReference>
<dbReference type="InterPro" id="IPR030676">
    <property type="entry name" value="CitT-rel"/>
</dbReference>
<dbReference type="RefSeq" id="WP_089890220.1">
    <property type="nucleotide sequence ID" value="NZ_FOJG01000001.1"/>
</dbReference>
<gene>
    <name evidence="7" type="ORF">SAMN04488122_0549</name>
</gene>
<name>A0A1I0P691_9BACT</name>
<reference evidence="8" key="1">
    <citation type="submission" date="2016-10" db="EMBL/GenBank/DDBJ databases">
        <authorList>
            <person name="Varghese N."/>
            <person name="Submissions S."/>
        </authorList>
    </citation>
    <scope>NUCLEOTIDE SEQUENCE [LARGE SCALE GENOMIC DNA]</scope>
    <source>
        <strain evidence="8">DSM 3695</strain>
    </source>
</reference>
<evidence type="ECO:0000256" key="1">
    <source>
        <dbReference type="ARBA" id="ARBA00004141"/>
    </source>
</evidence>
<dbReference type="STRING" id="29529.SAMN04488122_0549"/>
<keyword evidence="4 6" id="KW-1133">Transmembrane helix</keyword>
<evidence type="ECO:0000256" key="3">
    <source>
        <dbReference type="ARBA" id="ARBA00022692"/>
    </source>
</evidence>
<keyword evidence="8" id="KW-1185">Reference proteome</keyword>
<protein>
    <submittedName>
        <fullName evidence="7">Divalent anion:Na+ symporter, DASS family</fullName>
    </submittedName>
</protein>
<feature type="transmembrane region" description="Helical" evidence="6">
    <location>
        <begin position="220"/>
        <end position="243"/>
    </location>
</feature>
<dbReference type="EMBL" id="FOJG01000001">
    <property type="protein sequence ID" value="SEW09041.1"/>
    <property type="molecule type" value="Genomic_DNA"/>
</dbReference>
<evidence type="ECO:0000256" key="6">
    <source>
        <dbReference type="SAM" id="Phobius"/>
    </source>
</evidence>
<proteinExistence type="inferred from homology"/>
<comment type="subcellular location">
    <subcellularLocation>
        <location evidence="1">Membrane</location>
        <topology evidence="1">Multi-pass membrane protein</topology>
    </subcellularLocation>
</comment>
<keyword evidence="5 6" id="KW-0472">Membrane</keyword>
<organism evidence="7 8">
    <name type="scientific">Chitinophaga arvensicola</name>
    <dbReference type="NCBI Taxonomy" id="29529"/>
    <lineage>
        <taxon>Bacteria</taxon>
        <taxon>Pseudomonadati</taxon>
        <taxon>Bacteroidota</taxon>
        <taxon>Chitinophagia</taxon>
        <taxon>Chitinophagales</taxon>
        <taxon>Chitinophagaceae</taxon>
        <taxon>Chitinophaga</taxon>
    </lineage>
</organism>
<comment type="similarity">
    <text evidence="2">Belongs to the SLC13A/DASS transporter (TC 2.A.47) family. DIT1 subfamily.</text>
</comment>
<dbReference type="Pfam" id="PF00939">
    <property type="entry name" value="Na_sulph_symp"/>
    <property type="match status" value="1"/>
</dbReference>
<evidence type="ECO:0000256" key="4">
    <source>
        <dbReference type="ARBA" id="ARBA00022989"/>
    </source>
</evidence>
<feature type="transmembrane region" description="Helical" evidence="6">
    <location>
        <begin position="329"/>
        <end position="353"/>
    </location>
</feature>
<dbReference type="NCBIfam" id="TIGR00785">
    <property type="entry name" value="dass"/>
    <property type="match status" value="1"/>
</dbReference>
<dbReference type="GO" id="GO:0022857">
    <property type="term" value="F:transmembrane transporter activity"/>
    <property type="evidence" value="ECO:0007669"/>
    <property type="project" value="InterPro"/>
</dbReference>
<dbReference type="PIRSF" id="PIRSF002457">
    <property type="entry name" value="DASS"/>
    <property type="match status" value="1"/>
</dbReference>
<feature type="transmembrane region" description="Helical" evidence="6">
    <location>
        <begin position="7"/>
        <end position="25"/>
    </location>
</feature>
<dbReference type="InterPro" id="IPR001898">
    <property type="entry name" value="SLC13A/DASS"/>
</dbReference>
<evidence type="ECO:0000256" key="2">
    <source>
        <dbReference type="ARBA" id="ARBA00007349"/>
    </source>
</evidence>
<feature type="transmembrane region" description="Helical" evidence="6">
    <location>
        <begin position="113"/>
        <end position="135"/>
    </location>
</feature>
<dbReference type="AlphaFoldDB" id="A0A1I0P691"/>
<dbReference type="OrthoDB" id="1401038at2"/>
<feature type="transmembrane region" description="Helical" evidence="6">
    <location>
        <begin position="275"/>
        <end position="294"/>
    </location>
</feature>
<evidence type="ECO:0000313" key="8">
    <source>
        <dbReference type="Proteomes" id="UP000199310"/>
    </source>
</evidence>